<keyword evidence="3" id="KW-0813">Transport</keyword>
<gene>
    <name evidence="10" type="primary">LOC106510922</name>
    <name evidence="11" type="synonym">sfxn4</name>
</gene>
<dbReference type="GeneID" id="106525600"/>
<dbReference type="GO" id="GO:0005743">
    <property type="term" value="C:mitochondrial inner membrane"/>
    <property type="evidence" value="ECO:0007669"/>
    <property type="project" value="TreeGrafter"/>
</dbReference>
<dbReference type="CTD" id="119559"/>
<sequence>MDPNLLQWKTLGQSFVQRLHTWFQVLDPSLLFSSHAQIQKAHEALAAGEQLNEKEKAAVILSLSSVHSDSGEVLPLAFRPPAYFPVIGPLVVGNFIPGLSIHQTLCYQFMLQTYNASFSFINRNSSGEQEVSLKHLLLISGTIFNTTVAGALPRVSIIKLGISSPVVLSFCRSVLPVPLSAALAALSVFTVRSEETQTGIQVFDQQGNPVGLSRAAGEQAVRETVLSRAALFGTTAAVPNLLMSLLRRTRLFRVSPVLVAPCQYGITALVLGLMVPVSFSLFPQLGMIERENLEEELKANAAGSHFYFHRGL</sequence>
<keyword evidence="6" id="KW-1133">Transmembrane helix</keyword>
<dbReference type="PANTHER" id="PTHR11153:SF3">
    <property type="entry name" value="SIDEROFLEXIN-4"/>
    <property type="match status" value="1"/>
</dbReference>
<dbReference type="RefSeq" id="XP_013855110.1">
    <property type="nucleotide sequence ID" value="XM_013999656.1"/>
</dbReference>
<organism evidence="9 10">
    <name type="scientific">Austrofundulus limnaeus</name>
    <name type="common">Annual killifish</name>
    <dbReference type="NCBI Taxonomy" id="52670"/>
    <lineage>
        <taxon>Eukaryota</taxon>
        <taxon>Metazoa</taxon>
        <taxon>Chordata</taxon>
        <taxon>Craniata</taxon>
        <taxon>Vertebrata</taxon>
        <taxon>Euteleostomi</taxon>
        <taxon>Actinopterygii</taxon>
        <taxon>Neopterygii</taxon>
        <taxon>Teleostei</taxon>
        <taxon>Neoteleostei</taxon>
        <taxon>Acanthomorphata</taxon>
        <taxon>Ovalentaria</taxon>
        <taxon>Atherinomorphae</taxon>
        <taxon>Cyprinodontiformes</taxon>
        <taxon>Rivulidae</taxon>
        <taxon>Austrofundulus</taxon>
    </lineage>
</organism>
<proteinExistence type="inferred from homology"/>
<evidence type="ECO:0000256" key="5">
    <source>
        <dbReference type="ARBA" id="ARBA00022970"/>
    </source>
</evidence>
<protein>
    <submittedName>
        <fullName evidence="10 11">Sideroflexin-4</fullName>
    </submittedName>
</protein>
<evidence type="ECO:0000256" key="1">
    <source>
        <dbReference type="ARBA" id="ARBA00004225"/>
    </source>
</evidence>
<dbReference type="OrthoDB" id="6608471at2759"/>
<keyword evidence="5" id="KW-0029">Amino-acid transport</keyword>
<reference evidence="10 11" key="1">
    <citation type="submission" date="2025-04" db="UniProtKB">
        <authorList>
            <consortium name="RefSeq"/>
        </authorList>
    </citation>
    <scope>IDENTIFICATION</scope>
</reference>
<dbReference type="GO" id="GO:0006865">
    <property type="term" value="P:amino acid transport"/>
    <property type="evidence" value="ECO:0007669"/>
    <property type="project" value="UniProtKB-KW"/>
</dbReference>
<dbReference type="InterPro" id="IPR004686">
    <property type="entry name" value="Mtc"/>
</dbReference>
<dbReference type="GO" id="GO:0015075">
    <property type="term" value="F:monoatomic ion transmembrane transporter activity"/>
    <property type="evidence" value="ECO:0007669"/>
    <property type="project" value="InterPro"/>
</dbReference>
<dbReference type="Pfam" id="PF03820">
    <property type="entry name" value="SFXNs"/>
    <property type="match status" value="1"/>
</dbReference>
<comment type="similarity">
    <text evidence="2">Belongs to the sideroflexin family.</text>
</comment>
<keyword evidence="8" id="KW-0472">Membrane</keyword>
<evidence type="ECO:0000256" key="4">
    <source>
        <dbReference type="ARBA" id="ARBA00022692"/>
    </source>
</evidence>
<comment type="subcellular location">
    <subcellularLocation>
        <location evidence="1">Mitochondrion membrane</location>
        <topology evidence="1">Multi-pass membrane protein</topology>
    </subcellularLocation>
</comment>
<dbReference type="KEGG" id="alim:106525600"/>
<evidence type="ECO:0000256" key="7">
    <source>
        <dbReference type="ARBA" id="ARBA00023128"/>
    </source>
</evidence>
<evidence type="ECO:0000256" key="8">
    <source>
        <dbReference type="ARBA" id="ARBA00023136"/>
    </source>
</evidence>
<evidence type="ECO:0000256" key="2">
    <source>
        <dbReference type="ARBA" id="ARBA00005974"/>
    </source>
</evidence>
<keyword evidence="7" id="KW-0496">Mitochondrion</keyword>
<evidence type="ECO:0000313" key="9">
    <source>
        <dbReference type="Proteomes" id="UP000192220"/>
    </source>
</evidence>
<evidence type="ECO:0000256" key="6">
    <source>
        <dbReference type="ARBA" id="ARBA00022989"/>
    </source>
</evidence>
<dbReference type="STRING" id="52670.A0A2I4AHX4"/>
<evidence type="ECO:0000313" key="10">
    <source>
        <dbReference type="RefSeq" id="XP_013855110.1"/>
    </source>
</evidence>
<dbReference type="RefSeq" id="XP_013875348.1">
    <property type="nucleotide sequence ID" value="XM_014019894.1"/>
</dbReference>
<accession>A0A2I4AHX4</accession>
<dbReference type="PANTHER" id="PTHR11153">
    <property type="entry name" value="SIDEROFLEXIN"/>
    <property type="match status" value="1"/>
</dbReference>
<dbReference type="Proteomes" id="UP000192220">
    <property type="component" value="Unplaced"/>
</dbReference>
<dbReference type="KEGG" id="alim:106510922"/>
<evidence type="ECO:0000256" key="3">
    <source>
        <dbReference type="ARBA" id="ARBA00022448"/>
    </source>
</evidence>
<dbReference type="AlphaFoldDB" id="A0A2I4AHX4"/>
<name>A0A2I4AHX4_AUSLI</name>
<keyword evidence="4" id="KW-0812">Transmembrane</keyword>
<dbReference type="GO" id="GO:1990542">
    <property type="term" value="P:mitochondrial transmembrane transport"/>
    <property type="evidence" value="ECO:0007669"/>
    <property type="project" value="TreeGrafter"/>
</dbReference>
<evidence type="ECO:0000313" key="11">
    <source>
        <dbReference type="RefSeq" id="XP_013875348.1"/>
    </source>
</evidence>
<keyword evidence="9" id="KW-1185">Reference proteome</keyword>
<dbReference type="GeneID" id="106510922"/>